<evidence type="ECO:0000259" key="3">
    <source>
        <dbReference type="Pfam" id="PF00364"/>
    </source>
</evidence>
<dbReference type="PROSITE" id="PS00189">
    <property type="entry name" value="LIPOYL"/>
    <property type="match status" value="1"/>
</dbReference>
<dbReference type="Proteomes" id="UP001596443">
    <property type="component" value="Unassembled WGS sequence"/>
</dbReference>
<dbReference type="RefSeq" id="WP_321170868.1">
    <property type="nucleotide sequence ID" value="NZ_CP126159.1"/>
</dbReference>
<reference evidence="4 5" key="1">
    <citation type="journal article" date="2019" name="Int. J. Syst. Evol. Microbiol.">
        <title>The Global Catalogue of Microorganisms (GCM) 10K type strain sequencing project: providing services to taxonomists for standard genome sequencing and annotation.</title>
        <authorList>
            <consortium name="The Broad Institute Genomics Platform"/>
            <consortium name="The Broad Institute Genome Sequencing Center for Infectious Disease"/>
            <person name="Wu L."/>
            <person name="Ma J."/>
        </authorList>
    </citation>
    <scope>NUCLEOTIDE SEQUENCE [LARGE SCALE GENOMIC DNA]</scope>
    <source>
        <strain evidence="4 5">SYNS20</strain>
    </source>
</reference>
<dbReference type="Gene3D" id="2.40.50.100">
    <property type="match status" value="1"/>
</dbReference>
<sequence length="128" mass="12980">MSGSDPASDSGGETEGGGDDSIERAGGGSNGTDGGTDTIETDGGADRVPVDSGALWPGDTDDDVGLLLNWFVAEGSRVTEGNRIAEFQVEKVDVDVPAPATGTLAEIAVDEDGEFDRGDVLAYVETEG</sequence>
<dbReference type="EMBL" id="JBHSWX010000001">
    <property type="protein sequence ID" value="MFC6784652.1"/>
    <property type="molecule type" value="Genomic_DNA"/>
</dbReference>
<evidence type="ECO:0000256" key="2">
    <source>
        <dbReference type="SAM" id="MobiDB-lite"/>
    </source>
</evidence>
<dbReference type="InterPro" id="IPR011053">
    <property type="entry name" value="Single_hybrid_motif"/>
</dbReference>
<dbReference type="CDD" id="cd06849">
    <property type="entry name" value="lipoyl_domain"/>
    <property type="match status" value="1"/>
</dbReference>
<name>A0ABD5T5G4_9EURY</name>
<protein>
    <submittedName>
        <fullName evidence="4">Lipoyl domain-containing protein</fullName>
    </submittedName>
</protein>
<dbReference type="SUPFAM" id="SSF51230">
    <property type="entry name" value="Single hybrid motif"/>
    <property type="match status" value="1"/>
</dbReference>
<feature type="compositionally biased region" description="Gly residues" evidence="2">
    <location>
        <begin position="25"/>
        <end position="34"/>
    </location>
</feature>
<proteinExistence type="predicted"/>
<keyword evidence="5" id="KW-1185">Reference proteome</keyword>
<keyword evidence="1" id="KW-0450">Lipoyl</keyword>
<dbReference type="InterPro" id="IPR003016">
    <property type="entry name" value="2-oxoA_DH_lipoyl-BS"/>
</dbReference>
<dbReference type="AlphaFoldDB" id="A0ABD5T5G4"/>
<dbReference type="InterPro" id="IPR000089">
    <property type="entry name" value="Biotin_lipoyl"/>
</dbReference>
<accession>A0ABD5T5G4</accession>
<evidence type="ECO:0000256" key="1">
    <source>
        <dbReference type="ARBA" id="ARBA00022823"/>
    </source>
</evidence>
<comment type="caution">
    <text evidence="4">The sequence shown here is derived from an EMBL/GenBank/DDBJ whole genome shotgun (WGS) entry which is preliminary data.</text>
</comment>
<evidence type="ECO:0000313" key="4">
    <source>
        <dbReference type="EMBL" id="MFC6784652.1"/>
    </source>
</evidence>
<dbReference type="GeneID" id="81211368"/>
<feature type="region of interest" description="Disordered" evidence="2">
    <location>
        <begin position="1"/>
        <end position="59"/>
    </location>
</feature>
<gene>
    <name evidence="4" type="ORF">ACFQFD_01205</name>
</gene>
<feature type="domain" description="Lipoyl-binding" evidence="3">
    <location>
        <begin position="67"/>
        <end position="123"/>
    </location>
</feature>
<dbReference type="Pfam" id="PF00364">
    <property type="entry name" value="Biotin_lipoyl"/>
    <property type="match status" value="1"/>
</dbReference>
<organism evidence="4 5">
    <name type="scientific">Halobaculum halobium</name>
    <dbReference type="NCBI Taxonomy" id="3032281"/>
    <lineage>
        <taxon>Archaea</taxon>
        <taxon>Methanobacteriati</taxon>
        <taxon>Methanobacteriota</taxon>
        <taxon>Stenosarchaea group</taxon>
        <taxon>Halobacteria</taxon>
        <taxon>Halobacteriales</taxon>
        <taxon>Haloferacaceae</taxon>
        <taxon>Halobaculum</taxon>
    </lineage>
</organism>
<evidence type="ECO:0000313" key="5">
    <source>
        <dbReference type="Proteomes" id="UP001596443"/>
    </source>
</evidence>